<feature type="transmembrane region" description="Helical" evidence="6">
    <location>
        <begin position="93"/>
        <end position="112"/>
    </location>
</feature>
<dbReference type="EMBL" id="BSDP01000001">
    <property type="protein sequence ID" value="GLI29058.1"/>
    <property type="molecule type" value="Genomic_DNA"/>
</dbReference>
<keyword evidence="3 6" id="KW-0812">Transmembrane</keyword>
<dbReference type="GO" id="GO:0055085">
    <property type="term" value="P:transmembrane transport"/>
    <property type="evidence" value="ECO:0007669"/>
    <property type="project" value="InterPro"/>
</dbReference>
<proteinExistence type="inferred from homology"/>
<feature type="region of interest" description="Disordered" evidence="7">
    <location>
        <begin position="224"/>
        <end position="246"/>
    </location>
</feature>
<keyword evidence="10" id="KW-1185">Reference proteome</keyword>
<comment type="caution">
    <text evidence="9">The sequence shown here is derived from an EMBL/GenBank/DDBJ whole genome shotgun (WGS) entry which is preliminary data.</text>
</comment>
<keyword evidence="2 6" id="KW-0813">Transport</keyword>
<dbReference type="GO" id="GO:0005886">
    <property type="term" value="C:plasma membrane"/>
    <property type="evidence" value="ECO:0007669"/>
    <property type="project" value="UniProtKB-SubCell"/>
</dbReference>
<evidence type="ECO:0000256" key="7">
    <source>
        <dbReference type="SAM" id="MobiDB-lite"/>
    </source>
</evidence>
<dbReference type="Proteomes" id="UP001144396">
    <property type="component" value="Unassembled WGS sequence"/>
</dbReference>
<sequence>MSLFADAFAWLLDPANWEGPGGIGVLLLQHLLITFGAVAIACGIGIPLGMLVGHTGRGREVAVALSGGLRALPSLGVLTLVALWVGIGVAGPAVALIVLAVPSVLAGTYSAIESVDRRTVDAARGMGMTERQIILGVETPIGLPTLIGGVRSAVLQVVATATLAAYVGAGGLGGILFLGLKTGDYTLMLAASILVIALALVLDGAFALLQRIVVPAGVRATRSGTLRDRTTRRSASMGQPAIEGNN</sequence>
<dbReference type="RefSeq" id="WP_281886922.1">
    <property type="nucleotide sequence ID" value="NZ_BSDP01000001.1"/>
</dbReference>
<dbReference type="AlphaFoldDB" id="A0A9W6FT66"/>
<evidence type="ECO:0000313" key="10">
    <source>
        <dbReference type="Proteomes" id="UP001144396"/>
    </source>
</evidence>
<dbReference type="GO" id="GO:0031460">
    <property type="term" value="P:glycine betaine transport"/>
    <property type="evidence" value="ECO:0007669"/>
    <property type="project" value="TreeGrafter"/>
</dbReference>
<keyword evidence="5 6" id="KW-0472">Membrane</keyword>
<evidence type="ECO:0000256" key="4">
    <source>
        <dbReference type="ARBA" id="ARBA00022989"/>
    </source>
</evidence>
<dbReference type="PROSITE" id="PS50928">
    <property type="entry name" value="ABC_TM1"/>
    <property type="match status" value="1"/>
</dbReference>
<evidence type="ECO:0000256" key="6">
    <source>
        <dbReference type="RuleBase" id="RU363032"/>
    </source>
</evidence>
<feature type="transmembrane region" description="Helical" evidence="6">
    <location>
        <begin position="187"/>
        <end position="209"/>
    </location>
</feature>
<evidence type="ECO:0000256" key="3">
    <source>
        <dbReference type="ARBA" id="ARBA00022692"/>
    </source>
</evidence>
<dbReference type="InterPro" id="IPR000515">
    <property type="entry name" value="MetI-like"/>
</dbReference>
<accession>A0A9W6FT66</accession>
<feature type="transmembrane region" description="Helical" evidence="6">
    <location>
        <begin position="61"/>
        <end position="87"/>
    </location>
</feature>
<organism evidence="9 10">
    <name type="scientific">Agromyces rhizosphaerae</name>
    <dbReference type="NCBI Taxonomy" id="88374"/>
    <lineage>
        <taxon>Bacteria</taxon>
        <taxon>Bacillati</taxon>
        <taxon>Actinomycetota</taxon>
        <taxon>Actinomycetes</taxon>
        <taxon>Micrococcales</taxon>
        <taxon>Microbacteriaceae</taxon>
        <taxon>Agromyces</taxon>
    </lineage>
</organism>
<dbReference type="PANTHER" id="PTHR30177:SF33">
    <property type="entry name" value="POSSIBLE OSMOPROTECTANT (GLYCINE BETAINE_CARNITINE_CHOLINE_L-PROLINE) TRANSPORT INTEGRAL MEMBRANE PROTEIN ABC TRANSPORTER PROZ"/>
    <property type="match status" value="1"/>
</dbReference>
<evidence type="ECO:0000313" key="9">
    <source>
        <dbReference type="EMBL" id="GLI29058.1"/>
    </source>
</evidence>
<dbReference type="Gene3D" id="1.10.3720.10">
    <property type="entry name" value="MetI-like"/>
    <property type="match status" value="1"/>
</dbReference>
<feature type="domain" description="ABC transmembrane type-1" evidence="8">
    <location>
        <begin position="27"/>
        <end position="206"/>
    </location>
</feature>
<reference evidence="9" key="1">
    <citation type="submission" date="2022-12" db="EMBL/GenBank/DDBJ databases">
        <title>Reference genome sequencing for broad-spectrum identification of bacterial and archaeal isolates by mass spectrometry.</title>
        <authorList>
            <person name="Sekiguchi Y."/>
            <person name="Tourlousse D.M."/>
        </authorList>
    </citation>
    <scope>NUCLEOTIDE SEQUENCE</scope>
    <source>
        <strain evidence="9">14</strain>
    </source>
</reference>
<comment type="subcellular location">
    <subcellularLocation>
        <location evidence="6">Cell membrane</location>
        <topology evidence="6">Multi-pass membrane protein</topology>
    </subcellularLocation>
    <subcellularLocation>
        <location evidence="1">Membrane</location>
        <topology evidence="1">Multi-pass membrane protein</topology>
    </subcellularLocation>
</comment>
<dbReference type="Pfam" id="PF00528">
    <property type="entry name" value="BPD_transp_1"/>
    <property type="match status" value="1"/>
</dbReference>
<protein>
    <submittedName>
        <fullName evidence="9">ABC transporter permease</fullName>
    </submittedName>
</protein>
<feature type="transmembrane region" description="Helical" evidence="6">
    <location>
        <begin position="27"/>
        <end position="49"/>
    </location>
</feature>
<dbReference type="InterPro" id="IPR051204">
    <property type="entry name" value="ABC_transp_perm/SBD"/>
</dbReference>
<dbReference type="InterPro" id="IPR035906">
    <property type="entry name" value="MetI-like_sf"/>
</dbReference>
<keyword evidence="4 6" id="KW-1133">Transmembrane helix</keyword>
<feature type="transmembrane region" description="Helical" evidence="6">
    <location>
        <begin position="157"/>
        <end position="180"/>
    </location>
</feature>
<feature type="transmembrane region" description="Helical" evidence="6">
    <location>
        <begin position="133"/>
        <end position="151"/>
    </location>
</feature>
<evidence type="ECO:0000256" key="5">
    <source>
        <dbReference type="ARBA" id="ARBA00023136"/>
    </source>
</evidence>
<gene>
    <name evidence="9" type="ORF">ARHIZOSPH14_33000</name>
</gene>
<dbReference type="SUPFAM" id="SSF161098">
    <property type="entry name" value="MetI-like"/>
    <property type="match status" value="1"/>
</dbReference>
<evidence type="ECO:0000256" key="1">
    <source>
        <dbReference type="ARBA" id="ARBA00004141"/>
    </source>
</evidence>
<dbReference type="PANTHER" id="PTHR30177">
    <property type="entry name" value="GLYCINE BETAINE/L-PROLINE TRANSPORT SYSTEM PERMEASE PROTEIN PROW"/>
    <property type="match status" value="1"/>
</dbReference>
<comment type="similarity">
    <text evidence="6">Belongs to the binding-protein-dependent transport system permease family.</text>
</comment>
<dbReference type="CDD" id="cd06261">
    <property type="entry name" value="TM_PBP2"/>
    <property type="match status" value="1"/>
</dbReference>
<name>A0A9W6FT66_9MICO</name>
<evidence type="ECO:0000256" key="2">
    <source>
        <dbReference type="ARBA" id="ARBA00022448"/>
    </source>
</evidence>
<evidence type="ECO:0000259" key="8">
    <source>
        <dbReference type="PROSITE" id="PS50928"/>
    </source>
</evidence>